<dbReference type="RefSeq" id="WP_242288911.1">
    <property type="nucleotide sequence ID" value="NZ_JAKKSL010000007.1"/>
</dbReference>
<dbReference type="EMBL" id="JAKKSL010000007">
    <property type="protein sequence ID" value="MCI2285899.1"/>
    <property type="molecule type" value="Genomic_DNA"/>
</dbReference>
<sequence length="120" mass="13442">MPKSMLNVKTLYNDKELTIECANLLGLAICEARSKNEVVILKDSGEVFDPIGNVKDWGILINAMLVNGFDLALDHDGIIVNSPEGMLTFNDKSVGRRLTRSFVELHSKKQIQKEVYYANN</sequence>
<name>A0ABS9X6R3_9GAMM</name>
<reference evidence="1" key="1">
    <citation type="submission" date="2022-01" db="EMBL/GenBank/DDBJ databases">
        <title>Colwellia maritima, isolated from seawater.</title>
        <authorList>
            <person name="Kristyanto S."/>
            <person name="Jung J."/>
            <person name="Jeon C.O."/>
        </authorList>
    </citation>
    <scope>NUCLEOTIDE SEQUENCE</scope>
    <source>
        <strain evidence="1">MSW7</strain>
    </source>
</reference>
<keyword evidence="2" id="KW-1185">Reference proteome</keyword>
<protein>
    <recommendedName>
        <fullName evidence="3">DUF3846 domain-containing protein</fullName>
    </recommendedName>
</protein>
<gene>
    <name evidence="1" type="ORF">L3081_24040</name>
</gene>
<evidence type="ECO:0008006" key="3">
    <source>
        <dbReference type="Google" id="ProtNLM"/>
    </source>
</evidence>
<organism evidence="1 2">
    <name type="scientific">Colwellia maritima</name>
    <dbReference type="NCBI Taxonomy" id="2912588"/>
    <lineage>
        <taxon>Bacteria</taxon>
        <taxon>Pseudomonadati</taxon>
        <taxon>Pseudomonadota</taxon>
        <taxon>Gammaproteobacteria</taxon>
        <taxon>Alteromonadales</taxon>
        <taxon>Colwelliaceae</taxon>
        <taxon>Colwellia</taxon>
    </lineage>
</organism>
<comment type="caution">
    <text evidence="1">The sequence shown here is derived from an EMBL/GenBank/DDBJ whole genome shotgun (WGS) entry which is preliminary data.</text>
</comment>
<accession>A0ABS9X6R3</accession>
<proteinExistence type="predicted"/>
<evidence type="ECO:0000313" key="1">
    <source>
        <dbReference type="EMBL" id="MCI2285899.1"/>
    </source>
</evidence>
<dbReference type="Proteomes" id="UP001139646">
    <property type="component" value="Unassembled WGS sequence"/>
</dbReference>
<evidence type="ECO:0000313" key="2">
    <source>
        <dbReference type="Proteomes" id="UP001139646"/>
    </source>
</evidence>